<dbReference type="OMA" id="TQYFSWT"/>
<dbReference type="InterPro" id="IPR036282">
    <property type="entry name" value="Glutathione-S-Trfase_C_sf"/>
</dbReference>
<sequence>MSHKIFSYPNNHRVWKAQIAGNFTGLQIEAPAFQIGVDNKTPEFAAKFPLQKVPALETPEGPLFESNAIARYAARYGGSSKIYGSSPYEASLIDQWIDFSANEIELPASAWLYPIFEIVPFNAEATERAKADIKKALELLNKHLTYRTYLVGERVSLADIVVSMALYRLYTMVLDITFRKNYGNVNRWFLTCVNQPQFRTVLGETKLAEKMAVAKGATAAPAKKAEAAPAKKAETAAGGEEEEGAAKPKAKSKLDLLPPTKLDLDEWKRTYSNNDILKVAMPWFWEHFDAEGWSLWLSDYKYNDELTKMFMTSNLVGGFLQRMDKLRKYGFGSLLIFGEEPKLQIGGLWLFRGTELPEELWENPDAEHHTWTKVDHADPAQRKLVETYWSWEGDFGDRKFQDNGKIFK</sequence>
<accession>L8H2Q1</accession>
<dbReference type="SFLD" id="SFLDS00019">
    <property type="entry name" value="Glutathione_Transferase_(cytos"/>
    <property type="match status" value="1"/>
</dbReference>
<dbReference type="SUPFAM" id="SSF52833">
    <property type="entry name" value="Thioredoxin-like"/>
    <property type="match status" value="1"/>
</dbReference>
<keyword evidence="1 3" id="KW-0251">Elongation factor</keyword>
<feature type="domain" description="GST N-terminal" evidence="6">
    <location>
        <begin position="1"/>
        <end position="81"/>
    </location>
</feature>
<proteinExistence type="predicted"/>
<name>L8H2Q1_ACACF</name>
<dbReference type="PANTHER" id="PTHR43986">
    <property type="entry name" value="ELONGATION FACTOR 1-GAMMA"/>
    <property type="match status" value="1"/>
</dbReference>
<dbReference type="VEuPathDB" id="AmoebaDB:ACA1_268910"/>
<dbReference type="Gene3D" id="3.40.30.10">
    <property type="entry name" value="Glutaredoxin"/>
    <property type="match status" value="1"/>
</dbReference>
<feature type="domain" description="GST C-terminal" evidence="7">
    <location>
        <begin position="86"/>
        <end position="214"/>
    </location>
</feature>
<evidence type="ECO:0000313" key="9">
    <source>
        <dbReference type="Proteomes" id="UP000011083"/>
    </source>
</evidence>
<reference evidence="8 9" key="1">
    <citation type="journal article" date="2013" name="Genome Biol.">
        <title>Genome of Acanthamoeba castellanii highlights extensive lateral gene transfer and early evolution of tyrosine kinase signaling.</title>
        <authorList>
            <person name="Clarke M."/>
            <person name="Lohan A.J."/>
            <person name="Liu B."/>
            <person name="Lagkouvardos I."/>
            <person name="Roy S."/>
            <person name="Zafar N."/>
            <person name="Bertelli C."/>
            <person name="Schilde C."/>
            <person name="Kianianmomeni A."/>
            <person name="Burglin T.R."/>
            <person name="Frech C."/>
            <person name="Turcotte B."/>
            <person name="Kopec K.O."/>
            <person name="Synnott J.M."/>
            <person name="Choo C."/>
            <person name="Paponov I."/>
            <person name="Finkler A."/>
            <person name="Soon Heng Tan C."/>
            <person name="Hutchins A.P."/>
            <person name="Weinmeier T."/>
            <person name="Rattei T."/>
            <person name="Chu J.S."/>
            <person name="Gimenez G."/>
            <person name="Irimia M."/>
            <person name="Rigden D.J."/>
            <person name="Fitzpatrick D.A."/>
            <person name="Lorenzo-Morales J."/>
            <person name="Bateman A."/>
            <person name="Chiu C.H."/>
            <person name="Tang P."/>
            <person name="Hegemann P."/>
            <person name="Fromm H."/>
            <person name="Raoult D."/>
            <person name="Greub G."/>
            <person name="Miranda-Saavedra D."/>
            <person name="Chen N."/>
            <person name="Nash P."/>
            <person name="Ginger M.L."/>
            <person name="Horn M."/>
            <person name="Schaap P."/>
            <person name="Caler L."/>
            <person name="Loftus B."/>
        </authorList>
    </citation>
    <scope>NUCLEOTIDE SEQUENCE [LARGE SCALE GENOMIC DNA]</scope>
    <source>
        <strain evidence="8 9">Neff</strain>
    </source>
</reference>
<keyword evidence="2 3" id="KW-0648">Protein biosynthesis</keyword>
<evidence type="ECO:0000313" key="8">
    <source>
        <dbReference type="EMBL" id="ELR19500.1"/>
    </source>
</evidence>
<dbReference type="Proteomes" id="UP000011083">
    <property type="component" value="Unassembled WGS sequence"/>
</dbReference>
<dbReference type="FunFam" id="3.30.70.1010:FF:000001">
    <property type="entry name" value="Elongation factor 1-gamma 1"/>
    <property type="match status" value="1"/>
</dbReference>
<dbReference type="InterPro" id="IPR004045">
    <property type="entry name" value="Glutathione_S-Trfase_N"/>
</dbReference>
<dbReference type="InterPro" id="IPR036433">
    <property type="entry name" value="EF1B_G_C_sf"/>
</dbReference>
<organism evidence="8 9">
    <name type="scientific">Acanthamoeba castellanii (strain ATCC 30010 / Neff)</name>
    <dbReference type="NCBI Taxonomy" id="1257118"/>
    <lineage>
        <taxon>Eukaryota</taxon>
        <taxon>Amoebozoa</taxon>
        <taxon>Discosea</taxon>
        <taxon>Longamoebia</taxon>
        <taxon>Centramoebida</taxon>
        <taxon>Acanthamoebidae</taxon>
        <taxon>Acanthamoeba</taxon>
    </lineage>
</organism>
<feature type="compositionally biased region" description="Basic and acidic residues" evidence="4">
    <location>
        <begin position="224"/>
        <end position="234"/>
    </location>
</feature>
<dbReference type="InterPro" id="IPR050802">
    <property type="entry name" value="EF-GSTs"/>
</dbReference>
<dbReference type="AlphaFoldDB" id="L8H2Q1"/>
<protein>
    <submittedName>
        <fullName evidence="8">Elongation factor 1-gamma family protein</fullName>
    </submittedName>
</protein>
<dbReference type="InterPro" id="IPR040079">
    <property type="entry name" value="Glutathione_S-Trfase"/>
</dbReference>
<keyword evidence="9" id="KW-1185">Reference proteome</keyword>
<dbReference type="KEGG" id="acan:ACA1_268910"/>
<evidence type="ECO:0000256" key="2">
    <source>
        <dbReference type="ARBA" id="ARBA00022917"/>
    </source>
</evidence>
<evidence type="ECO:0000256" key="4">
    <source>
        <dbReference type="SAM" id="MobiDB-lite"/>
    </source>
</evidence>
<evidence type="ECO:0000256" key="1">
    <source>
        <dbReference type="ARBA" id="ARBA00022768"/>
    </source>
</evidence>
<dbReference type="GO" id="GO:0003746">
    <property type="term" value="F:translation elongation factor activity"/>
    <property type="evidence" value="ECO:0007669"/>
    <property type="project" value="UniProtKB-UniRule"/>
</dbReference>
<evidence type="ECO:0000256" key="3">
    <source>
        <dbReference type="PROSITE-ProRule" id="PRU00519"/>
    </source>
</evidence>
<dbReference type="Gene3D" id="1.20.1050.10">
    <property type="match status" value="1"/>
</dbReference>
<dbReference type="SUPFAM" id="SSF47616">
    <property type="entry name" value="GST C-terminal domain-like"/>
    <property type="match status" value="1"/>
</dbReference>
<dbReference type="CDD" id="cd03181">
    <property type="entry name" value="GST_C_EF1Bgamma_like"/>
    <property type="match status" value="1"/>
</dbReference>
<dbReference type="CDD" id="cd03044">
    <property type="entry name" value="GST_N_EF1Bgamma"/>
    <property type="match status" value="1"/>
</dbReference>
<dbReference type="InterPro" id="IPR036249">
    <property type="entry name" value="Thioredoxin-like_sf"/>
</dbReference>
<dbReference type="STRING" id="1257118.L8H2Q1"/>
<dbReference type="FunFam" id="3.40.30.10:FF:000148">
    <property type="entry name" value="Elongation factor 1B gamma"/>
    <property type="match status" value="1"/>
</dbReference>
<dbReference type="GO" id="GO:0005634">
    <property type="term" value="C:nucleus"/>
    <property type="evidence" value="ECO:0007669"/>
    <property type="project" value="TreeGrafter"/>
</dbReference>
<dbReference type="GeneID" id="14920284"/>
<evidence type="ECO:0000259" key="5">
    <source>
        <dbReference type="PROSITE" id="PS50040"/>
    </source>
</evidence>
<dbReference type="SMART" id="SM01183">
    <property type="entry name" value="EF1G"/>
    <property type="match status" value="1"/>
</dbReference>
<dbReference type="GO" id="GO:0005737">
    <property type="term" value="C:cytoplasm"/>
    <property type="evidence" value="ECO:0007669"/>
    <property type="project" value="TreeGrafter"/>
</dbReference>
<dbReference type="OrthoDB" id="249703at2759"/>
<dbReference type="Pfam" id="PF02798">
    <property type="entry name" value="GST_N"/>
    <property type="match status" value="1"/>
</dbReference>
<dbReference type="Gene3D" id="3.30.70.1010">
    <property type="entry name" value="Translation elongation factor EF1B, gamma chain, conserved domain"/>
    <property type="match status" value="1"/>
</dbReference>
<dbReference type="Pfam" id="PF00043">
    <property type="entry name" value="GST_C"/>
    <property type="match status" value="1"/>
</dbReference>
<dbReference type="SUPFAM" id="SSF89942">
    <property type="entry name" value="eEF1-gamma domain"/>
    <property type="match status" value="1"/>
</dbReference>
<dbReference type="PANTHER" id="PTHR43986:SF1">
    <property type="entry name" value="ELONGATION FACTOR 1-GAMMA"/>
    <property type="match status" value="1"/>
</dbReference>
<evidence type="ECO:0000259" key="6">
    <source>
        <dbReference type="PROSITE" id="PS50404"/>
    </source>
</evidence>
<feature type="domain" description="EF-1-gamma C-terminal" evidence="5">
    <location>
        <begin position="250"/>
        <end position="408"/>
    </location>
</feature>
<dbReference type="Pfam" id="PF00647">
    <property type="entry name" value="EF1G"/>
    <property type="match status" value="1"/>
</dbReference>
<gene>
    <name evidence="8" type="ORF">ACA1_268910</name>
</gene>
<dbReference type="PROSITE" id="PS50405">
    <property type="entry name" value="GST_CTER"/>
    <property type="match status" value="1"/>
</dbReference>
<dbReference type="PROSITE" id="PS50404">
    <property type="entry name" value="GST_NTER"/>
    <property type="match status" value="1"/>
</dbReference>
<dbReference type="InterPro" id="IPR004046">
    <property type="entry name" value="GST_C"/>
</dbReference>
<dbReference type="FunFam" id="1.20.1050.10:FF:000006">
    <property type="entry name" value="Elongation factor 1 gamma"/>
    <property type="match status" value="1"/>
</dbReference>
<dbReference type="EMBL" id="KB007933">
    <property type="protein sequence ID" value="ELR19500.1"/>
    <property type="molecule type" value="Genomic_DNA"/>
</dbReference>
<evidence type="ECO:0000259" key="7">
    <source>
        <dbReference type="PROSITE" id="PS50405"/>
    </source>
</evidence>
<dbReference type="SFLD" id="SFLDG00358">
    <property type="entry name" value="Main_(cytGST)"/>
    <property type="match status" value="1"/>
</dbReference>
<dbReference type="InterPro" id="IPR010987">
    <property type="entry name" value="Glutathione-S-Trfase_C-like"/>
</dbReference>
<dbReference type="InterPro" id="IPR001662">
    <property type="entry name" value="EF1B_G_C"/>
</dbReference>
<dbReference type="RefSeq" id="XP_004341586.1">
    <property type="nucleotide sequence ID" value="XM_004341538.1"/>
</dbReference>
<feature type="region of interest" description="Disordered" evidence="4">
    <location>
        <begin position="224"/>
        <end position="251"/>
    </location>
</feature>
<dbReference type="PROSITE" id="PS50040">
    <property type="entry name" value="EF1G_C"/>
    <property type="match status" value="1"/>
</dbReference>